<dbReference type="Gene3D" id="3.40.190.290">
    <property type="match status" value="1"/>
</dbReference>
<gene>
    <name evidence="6" type="ORF">FIL88_12460</name>
</gene>
<dbReference type="InterPro" id="IPR000847">
    <property type="entry name" value="LysR_HTH_N"/>
</dbReference>
<dbReference type="Pfam" id="PF00126">
    <property type="entry name" value="HTH_1"/>
    <property type="match status" value="1"/>
</dbReference>
<evidence type="ECO:0000313" key="7">
    <source>
        <dbReference type="Proteomes" id="UP000315816"/>
    </source>
</evidence>
<dbReference type="InterPro" id="IPR005119">
    <property type="entry name" value="LysR_subst-bd"/>
</dbReference>
<dbReference type="PANTHER" id="PTHR30126:SF98">
    <property type="entry name" value="HTH-TYPE TRANSCRIPTIONAL ACTIVATOR BAUR"/>
    <property type="match status" value="1"/>
</dbReference>
<name>A0A545SNU6_9RHOB</name>
<evidence type="ECO:0000259" key="5">
    <source>
        <dbReference type="PROSITE" id="PS50931"/>
    </source>
</evidence>
<comment type="caution">
    <text evidence="6">The sequence shown here is derived from an EMBL/GenBank/DDBJ whole genome shotgun (WGS) entry which is preliminary data.</text>
</comment>
<dbReference type="EMBL" id="VICH01000009">
    <property type="protein sequence ID" value="TQV66536.1"/>
    <property type="molecule type" value="Genomic_DNA"/>
</dbReference>
<dbReference type="InterPro" id="IPR036390">
    <property type="entry name" value="WH_DNA-bd_sf"/>
</dbReference>
<organism evidence="6 7">
    <name type="scientific">Aliiroseovarius halocynthiae</name>
    <dbReference type="NCBI Taxonomy" id="985055"/>
    <lineage>
        <taxon>Bacteria</taxon>
        <taxon>Pseudomonadati</taxon>
        <taxon>Pseudomonadota</taxon>
        <taxon>Alphaproteobacteria</taxon>
        <taxon>Rhodobacterales</taxon>
        <taxon>Paracoccaceae</taxon>
        <taxon>Aliiroseovarius</taxon>
    </lineage>
</organism>
<dbReference type="PANTHER" id="PTHR30126">
    <property type="entry name" value="HTH-TYPE TRANSCRIPTIONAL REGULATOR"/>
    <property type="match status" value="1"/>
</dbReference>
<keyword evidence="3" id="KW-0238">DNA-binding</keyword>
<dbReference type="Proteomes" id="UP000315816">
    <property type="component" value="Unassembled WGS sequence"/>
</dbReference>
<dbReference type="RefSeq" id="WP_142854200.1">
    <property type="nucleotide sequence ID" value="NZ_ML660023.1"/>
</dbReference>
<dbReference type="GO" id="GO:0000976">
    <property type="term" value="F:transcription cis-regulatory region binding"/>
    <property type="evidence" value="ECO:0007669"/>
    <property type="project" value="TreeGrafter"/>
</dbReference>
<evidence type="ECO:0000256" key="4">
    <source>
        <dbReference type="ARBA" id="ARBA00023163"/>
    </source>
</evidence>
<keyword evidence="2" id="KW-0805">Transcription regulation</keyword>
<dbReference type="SUPFAM" id="SSF53850">
    <property type="entry name" value="Periplasmic binding protein-like II"/>
    <property type="match status" value="1"/>
</dbReference>
<evidence type="ECO:0000256" key="3">
    <source>
        <dbReference type="ARBA" id="ARBA00023125"/>
    </source>
</evidence>
<dbReference type="PROSITE" id="PS50931">
    <property type="entry name" value="HTH_LYSR"/>
    <property type="match status" value="1"/>
</dbReference>
<dbReference type="Gene3D" id="1.10.10.10">
    <property type="entry name" value="Winged helix-like DNA-binding domain superfamily/Winged helix DNA-binding domain"/>
    <property type="match status" value="1"/>
</dbReference>
<evidence type="ECO:0000256" key="1">
    <source>
        <dbReference type="ARBA" id="ARBA00009437"/>
    </source>
</evidence>
<comment type="similarity">
    <text evidence="1">Belongs to the LysR transcriptional regulatory family.</text>
</comment>
<sequence length="304" mass="33776">MRTVIDRKAAKAALILAQHGSFSLSAEVMETSAASFSRYIKQAEEYAGQSLFERSRLGVLPTPAGKAFLKMLVTLEDSISQFEEGAERLQQDGANLLKIGCGPLAARAVVSPLVSQMLEEHPEFRSRIAVRASKEPLSALRTGILDVAISDLTHTPDVSGIEVLVLKKRKTAFWARPQHPLHRKAPATVAEIFSYPVATPYLPDYWRSLIARLLGDNQDAYERVSRMPQIESDDYSLLNDIACSTDLICGGMPEDFEQYRRMGLLKEIQSVEELTWNICAARRSSAGFPALNTLWDKIADQFCD</sequence>
<feature type="domain" description="HTH lysR-type" evidence="5">
    <location>
        <begin position="16"/>
        <end position="62"/>
    </location>
</feature>
<dbReference type="OrthoDB" id="7702307at2"/>
<proteinExistence type="inferred from homology"/>
<reference evidence="6 7" key="1">
    <citation type="submission" date="2019-06" db="EMBL/GenBank/DDBJ databases">
        <title>A novel species of marine bacteria.</title>
        <authorList>
            <person name="Wang Y."/>
        </authorList>
    </citation>
    <scope>NUCLEOTIDE SEQUENCE [LARGE SCALE GENOMIC DNA]</scope>
    <source>
        <strain evidence="6 7">MA1-10</strain>
    </source>
</reference>
<keyword evidence="7" id="KW-1185">Reference proteome</keyword>
<dbReference type="AlphaFoldDB" id="A0A545SNU6"/>
<dbReference type="SUPFAM" id="SSF46785">
    <property type="entry name" value="Winged helix' DNA-binding domain"/>
    <property type="match status" value="1"/>
</dbReference>
<evidence type="ECO:0000256" key="2">
    <source>
        <dbReference type="ARBA" id="ARBA00023015"/>
    </source>
</evidence>
<protein>
    <submittedName>
        <fullName evidence="6">LysR family transcriptional regulator</fullName>
    </submittedName>
</protein>
<accession>A0A545SNU6</accession>
<evidence type="ECO:0000313" key="6">
    <source>
        <dbReference type="EMBL" id="TQV66536.1"/>
    </source>
</evidence>
<dbReference type="InterPro" id="IPR036388">
    <property type="entry name" value="WH-like_DNA-bd_sf"/>
</dbReference>
<dbReference type="Pfam" id="PF03466">
    <property type="entry name" value="LysR_substrate"/>
    <property type="match status" value="1"/>
</dbReference>
<dbReference type="GO" id="GO:0003700">
    <property type="term" value="F:DNA-binding transcription factor activity"/>
    <property type="evidence" value="ECO:0007669"/>
    <property type="project" value="InterPro"/>
</dbReference>
<keyword evidence="4" id="KW-0804">Transcription</keyword>